<dbReference type="SUPFAM" id="SSF144232">
    <property type="entry name" value="HIT/MYND zinc finger-like"/>
    <property type="match status" value="1"/>
</dbReference>
<dbReference type="EMBL" id="KN824303">
    <property type="protein sequence ID" value="KIM26837.1"/>
    <property type="molecule type" value="Genomic_DNA"/>
</dbReference>
<evidence type="ECO:0000256" key="4">
    <source>
        <dbReference type="PROSITE-ProRule" id="PRU00134"/>
    </source>
</evidence>
<evidence type="ECO:0000256" key="1">
    <source>
        <dbReference type="ARBA" id="ARBA00022723"/>
    </source>
</evidence>
<evidence type="ECO:0000313" key="6">
    <source>
        <dbReference type="EMBL" id="KIM26837.1"/>
    </source>
</evidence>
<protein>
    <recommendedName>
        <fullName evidence="5">MYND-type domain-containing protein</fullName>
    </recommendedName>
</protein>
<proteinExistence type="predicted"/>
<evidence type="ECO:0000259" key="5">
    <source>
        <dbReference type="PROSITE" id="PS50865"/>
    </source>
</evidence>
<accession>A0A0C2XCE2</accession>
<keyword evidence="1" id="KW-0479">Metal-binding</keyword>
<dbReference type="HOGENOM" id="CLU_872006_0_0_1"/>
<evidence type="ECO:0000256" key="2">
    <source>
        <dbReference type="ARBA" id="ARBA00022771"/>
    </source>
</evidence>
<gene>
    <name evidence="6" type="ORF">M408DRAFT_178125</name>
</gene>
<evidence type="ECO:0000256" key="3">
    <source>
        <dbReference type="ARBA" id="ARBA00022833"/>
    </source>
</evidence>
<sequence length="318" mass="36784">MITPSLSVNQLIRVDDDIENALPTFAFENLPVEIRMKVHDAWRSRHIKTCKMCGRTTKEYQVKTCEKCGYTRTHRDFYCSRACQKRDWPNHKLMCREDNQADPNFGLPCTPEYNAQRRVERAMWGWLESLRTIFEWATAQAYRVSVAGERKGTCLQFNVTTSDHQTANTPFSLRTVGIRPLRSNDYVDRRAGPSDVTYMVILNKRRTLTGVVTVATHGKALFGDSTEVPTKLWPWLLAEVVHMKPDNPDIAEVLLGLLVGITSAYSRDNPSGTLFDPFRPPRIGGEWKLCQFDEWHCLIRHVLPWWTREQNLEEEKPL</sequence>
<organism evidence="6 7">
    <name type="scientific">Serendipita vermifera MAFF 305830</name>
    <dbReference type="NCBI Taxonomy" id="933852"/>
    <lineage>
        <taxon>Eukaryota</taxon>
        <taxon>Fungi</taxon>
        <taxon>Dikarya</taxon>
        <taxon>Basidiomycota</taxon>
        <taxon>Agaricomycotina</taxon>
        <taxon>Agaricomycetes</taxon>
        <taxon>Sebacinales</taxon>
        <taxon>Serendipitaceae</taxon>
        <taxon>Serendipita</taxon>
    </lineage>
</organism>
<dbReference type="Gene3D" id="6.10.140.2220">
    <property type="match status" value="1"/>
</dbReference>
<keyword evidence="3" id="KW-0862">Zinc</keyword>
<dbReference type="PROSITE" id="PS50865">
    <property type="entry name" value="ZF_MYND_2"/>
    <property type="match status" value="1"/>
</dbReference>
<dbReference type="Pfam" id="PF01753">
    <property type="entry name" value="zf-MYND"/>
    <property type="match status" value="1"/>
</dbReference>
<reference evidence="6 7" key="1">
    <citation type="submission" date="2014-04" db="EMBL/GenBank/DDBJ databases">
        <authorList>
            <consortium name="DOE Joint Genome Institute"/>
            <person name="Kuo A."/>
            <person name="Zuccaro A."/>
            <person name="Kohler A."/>
            <person name="Nagy L.G."/>
            <person name="Floudas D."/>
            <person name="Copeland A."/>
            <person name="Barry K.W."/>
            <person name="Cichocki N."/>
            <person name="Veneault-Fourrey C."/>
            <person name="LaButti K."/>
            <person name="Lindquist E.A."/>
            <person name="Lipzen A."/>
            <person name="Lundell T."/>
            <person name="Morin E."/>
            <person name="Murat C."/>
            <person name="Sun H."/>
            <person name="Tunlid A."/>
            <person name="Henrissat B."/>
            <person name="Grigoriev I.V."/>
            <person name="Hibbett D.S."/>
            <person name="Martin F."/>
            <person name="Nordberg H.P."/>
            <person name="Cantor M.N."/>
            <person name="Hua S.X."/>
        </authorList>
    </citation>
    <scope>NUCLEOTIDE SEQUENCE [LARGE SCALE GENOMIC DNA]</scope>
    <source>
        <strain evidence="6 7">MAFF 305830</strain>
    </source>
</reference>
<evidence type="ECO:0000313" key="7">
    <source>
        <dbReference type="Proteomes" id="UP000054097"/>
    </source>
</evidence>
<keyword evidence="2 4" id="KW-0863">Zinc-finger</keyword>
<feature type="domain" description="MYND-type" evidence="5">
    <location>
        <begin position="50"/>
        <end position="95"/>
    </location>
</feature>
<dbReference type="OrthoDB" id="549788at2759"/>
<reference evidence="7" key="2">
    <citation type="submission" date="2015-01" db="EMBL/GenBank/DDBJ databases">
        <title>Evolutionary Origins and Diversification of the Mycorrhizal Mutualists.</title>
        <authorList>
            <consortium name="DOE Joint Genome Institute"/>
            <consortium name="Mycorrhizal Genomics Consortium"/>
            <person name="Kohler A."/>
            <person name="Kuo A."/>
            <person name="Nagy L.G."/>
            <person name="Floudas D."/>
            <person name="Copeland A."/>
            <person name="Barry K.W."/>
            <person name="Cichocki N."/>
            <person name="Veneault-Fourrey C."/>
            <person name="LaButti K."/>
            <person name="Lindquist E.A."/>
            <person name="Lipzen A."/>
            <person name="Lundell T."/>
            <person name="Morin E."/>
            <person name="Murat C."/>
            <person name="Riley R."/>
            <person name="Ohm R."/>
            <person name="Sun H."/>
            <person name="Tunlid A."/>
            <person name="Henrissat B."/>
            <person name="Grigoriev I.V."/>
            <person name="Hibbett D.S."/>
            <person name="Martin F."/>
        </authorList>
    </citation>
    <scope>NUCLEOTIDE SEQUENCE [LARGE SCALE GENOMIC DNA]</scope>
    <source>
        <strain evidence="7">MAFF 305830</strain>
    </source>
</reference>
<dbReference type="STRING" id="933852.A0A0C2XCE2"/>
<dbReference type="InterPro" id="IPR002893">
    <property type="entry name" value="Znf_MYND"/>
</dbReference>
<dbReference type="Proteomes" id="UP000054097">
    <property type="component" value="Unassembled WGS sequence"/>
</dbReference>
<keyword evidence="7" id="KW-1185">Reference proteome</keyword>
<dbReference type="GO" id="GO:0008270">
    <property type="term" value="F:zinc ion binding"/>
    <property type="evidence" value="ECO:0007669"/>
    <property type="project" value="UniProtKB-KW"/>
</dbReference>
<name>A0A0C2XCE2_SERVB</name>
<dbReference type="AlphaFoldDB" id="A0A0C2XCE2"/>